<name>A0A1A6C8U3_9GAMM</name>
<keyword evidence="2" id="KW-1185">Reference proteome</keyword>
<protein>
    <submittedName>
        <fullName evidence="1">Uncharacterized protein</fullName>
    </submittedName>
</protein>
<evidence type="ECO:0000313" key="1">
    <source>
        <dbReference type="EMBL" id="OBS10988.1"/>
    </source>
</evidence>
<evidence type="ECO:0000313" key="2">
    <source>
        <dbReference type="Proteomes" id="UP000029273"/>
    </source>
</evidence>
<dbReference type="EMBL" id="JQSG02000001">
    <property type="protein sequence ID" value="OBS10988.1"/>
    <property type="molecule type" value="Genomic_DNA"/>
</dbReference>
<comment type="caution">
    <text evidence="1">The sequence shown here is derived from an EMBL/GenBank/DDBJ whole genome shotgun (WGS) entry which is preliminary data.</text>
</comment>
<proteinExistence type="predicted"/>
<reference evidence="1 2" key="1">
    <citation type="journal article" date="2014" name="Genome Announc.">
        <title>Draft Genome Sequence of the Iron-Oxidizing, Acidophilic, and Halotolerant 'Thiobacillus prosperus' Type Strain DSM 5130.</title>
        <authorList>
            <person name="Ossandon F.J."/>
            <person name="Cardenas J.P."/>
            <person name="Corbett M."/>
            <person name="Quatrini R."/>
            <person name="Holmes D.S."/>
            <person name="Watkin E."/>
        </authorList>
    </citation>
    <scope>NUCLEOTIDE SEQUENCE [LARGE SCALE GENOMIC DNA]</scope>
    <source>
        <strain evidence="1 2">DSM 5130</strain>
    </source>
</reference>
<gene>
    <name evidence="1" type="ORF">Thpro_020704</name>
</gene>
<dbReference type="AlphaFoldDB" id="A0A1A6C8U3"/>
<organism evidence="1 2">
    <name type="scientific">Acidihalobacter prosperus</name>
    <dbReference type="NCBI Taxonomy" id="160660"/>
    <lineage>
        <taxon>Bacteria</taxon>
        <taxon>Pseudomonadati</taxon>
        <taxon>Pseudomonadota</taxon>
        <taxon>Gammaproteobacteria</taxon>
        <taxon>Chromatiales</taxon>
        <taxon>Ectothiorhodospiraceae</taxon>
        <taxon>Acidihalobacter</taxon>
    </lineage>
</organism>
<accession>A0A1A6C8U3</accession>
<dbReference type="Proteomes" id="UP000029273">
    <property type="component" value="Unassembled WGS sequence"/>
</dbReference>
<sequence>MAPEELEVYFATLLGEPSQCLASLDRDRDGRGSFLAANARRHELPLFTRNATAGDAG</sequence>